<keyword evidence="3" id="KW-1185">Reference proteome</keyword>
<evidence type="ECO:0000256" key="1">
    <source>
        <dbReference type="SAM" id="MobiDB-lite"/>
    </source>
</evidence>
<organism evidence="2 3">
    <name type="scientific">Caldimonas mangrovi</name>
    <dbReference type="NCBI Taxonomy" id="2944811"/>
    <lineage>
        <taxon>Bacteria</taxon>
        <taxon>Pseudomonadati</taxon>
        <taxon>Pseudomonadota</taxon>
        <taxon>Betaproteobacteria</taxon>
        <taxon>Burkholderiales</taxon>
        <taxon>Sphaerotilaceae</taxon>
        <taxon>Caldimonas</taxon>
    </lineage>
</organism>
<dbReference type="InterPro" id="IPR008651">
    <property type="entry name" value="Uncharacterised_HicB"/>
</dbReference>
<dbReference type="InterPro" id="IPR010985">
    <property type="entry name" value="Ribbon_hlx_hlx"/>
</dbReference>
<dbReference type="RefSeq" id="WP_251781200.1">
    <property type="nucleotide sequence ID" value="NZ_JAMKFE010000021.1"/>
</dbReference>
<dbReference type="SUPFAM" id="SSF47598">
    <property type="entry name" value="Ribbon-helix-helix"/>
    <property type="match status" value="1"/>
</dbReference>
<evidence type="ECO:0000313" key="3">
    <source>
        <dbReference type="Proteomes" id="UP001165541"/>
    </source>
</evidence>
<protein>
    <submittedName>
        <fullName evidence="2">Type II toxin-antitoxin system HicB family antitoxin</fullName>
    </submittedName>
</protein>
<accession>A0ABT0YV72</accession>
<gene>
    <name evidence="2" type="ORF">M8A51_24250</name>
</gene>
<dbReference type="InterPro" id="IPR013321">
    <property type="entry name" value="Arc_rbn_hlx_hlx"/>
</dbReference>
<dbReference type="Gene3D" id="1.10.1220.10">
    <property type="entry name" value="Met repressor-like"/>
    <property type="match status" value="1"/>
</dbReference>
<sequence length="72" mass="7915">MDETRNHLQQQRSGRLLLRLPPDLHTRVASEAAAHGKSLNRWLLEVLVTSLPDDTADPAAHPATRAARASRG</sequence>
<dbReference type="Pfam" id="PF05534">
    <property type="entry name" value="HicB"/>
    <property type="match status" value="1"/>
</dbReference>
<feature type="region of interest" description="Disordered" evidence="1">
    <location>
        <begin position="53"/>
        <end position="72"/>
    </location>
</feature>
<proteinExistence type="predicted"/>
<feature type="compositionally biased region" description="Low complexity" evidence="1">
    <location>
        <begin position="57"/>
        <end position="72"/>
    </location>
</feature>
<dbReference type="EMBL" id="JAMKFE010000021">
    <property type="protein sequence ID" value="MCM5682656.1"/>
    <property type="molecule type" value="Genomic_DNA"/>
</dbReference>
<dbReference type="Proteomes" id="UP001165541">
    <property type="component" value="Unassembled WGS sequence"/>
</dbReference>
<comment type="caution">
    <text evidence="2">The sequence shown here is derived from an EMBL/GenBank/DDBJ whole genome shotgun (WGS) entry which is preliminary data.</text>
</comment>
<evidence type="ECO:0000313" key="2">
    <source>
        <dbReference type="EMBL" id="MCM5682656.1"/>
    </source>
</evidence>
<name>A0ABT0YV72_9BURK</name>
<reference evidence="2" key="1">
    <citation type="submission" date="2022-05" db="EMBL/GenBank/DDBJ databases">
        <title>Schlegelella sp. nov., isolated from mangrove soil.</title>
        <authorList>
            <person name="Liu Y."/>
            <person name="Ge X."/>
            <person name="Liu W."/>
        </authorList>
    </citation>
    <scope>NUCLEOTIDE SEQUENCE</scope>
    <source>
        <strain evidence="2">S2-27</strain>
    </source>
</reference>